<organism evidence="1 2">
    <name type="scientific">Micrococcus terreus</name>
    <dbReference type="NCBI Taxonomy" id="574650"/>
    <lineage>
        <taxon>Bacteria</taxon>
        <taxon>Bacillati</taxon>
        <taxon>Actinomycetota</taxon>
        <taxon>Actinomycetes</taxon>
        <taxon>Micrococcales</taxon>
        <taxon>Micrococcaceae</taxon>
        <taxon>Micrococcus</taxon>
    </lineage>
</organism>
<name>A0A1I7MG95_9MICC</name>
<accession>A0A1I7MG95</accession>
<dbReference type="RefSeq" id="WP_091694300.1">
    <property type="nucleotide sequence ID" value="NZ_FPCG01000002.1"/>
</dbReference>
<proteinExistence type="predicted"/>
<dbReference type="AlphaFoldDB" id="A0A1I7MG95"/>
<reference evidence="1 2" key="1">
    <citation type="submission" date="2016-10" db="EMBL/GenBank/DDBJ databases">
        <authorList>
            <person name="de Groot N.N."/>
        </authorList>
    </citation>
    <scope>NUCLEOTIDE SEQUENCE [LARGE SCALE GENOMIC DNA]</scope>
    <source>
        <strain evidence="1 2">CGMCC 1.7054</strain>
    </source>
</reference>
<protein>
    <submittedName>
        <fullName evidence="1">Uncharacterized protein</fullName>
    </submittedName>
</protein>
<gene>
    <name evidence="1" type="ORF">SAMN04487966_102105</name>
</gene>
<evidence type="ECO:0000313" key="2">
    <source>
        <dbReference type="Proteomes" id="UP000198881"/>
    </source>
</evidence>
<keyword evidence="2" id="KW-1185">Reference proteome</keyword>
<dbReference type="EMBL" id="FPCG01000002">
    <property type="protein sequence ID" value="SFV20954.1"/>
    <property type="molecule type" value="Genomic_DNA"/>
</dbReference>
<sequence>MTEVLGTDLDGQGFGDLLEAAATLLAEIAPRAVDPGFLDALPPVLTPAADQDWGVYSADTQPRLARPRSCRRSGRCWPKL</sequence>
<evidence type="ECO:0000313" key="1">
    <source>
        <dbReference type="EMBL" id="SFV20954.1"/>
    </source>
</evidence>
<dbReference type="Proteomes" id="UP000198881">
    <property type="component" value="Unassembled WGS sequence"/>
</dbReference>